<dbReference type="AlphaFoldDB" id="A0A8J7DWK2"/>
<protein>
    <recommendedName>
        <fullName evidence="9">Cobalamin biosynthesis protein CobD</fullName>
    </recommendedName>
</protein>
<evidence type="ECO:0000256" key="4">
    <source>
        <dbReference type="ARBA" id="ARBA00022475"/>
    </source>
</evidence>
<dbReference type="NCBIfam" id="TIGR00380">
    <property type="entry name" value="cobal_cbiB"/>
    <property type="match status" value="1"/>
</dbReference>
<keyword evidence="7 9" id="KW-1133">Transmembrane helix</keyword>
<feature type="transmembrane region" description="Helical" evidence="9">
    <location>
        <begin position="56"/>
        <end position="76"/>
    </location>
</feature>
<comment type="pathway">
    <text evidence="2 9">Cofactor biosynthesis; adenosylcobalamin biosynthesis.</text>
</comment>
<gene>
    <name evidence="9" type="primary">cobD</name>
    <name evidence="10" type="ORF">IQ249_10935</name>
</gene>
<dbReference type="GO" id="GO:0015420">
    <property type="term" value="F:ABC-type vitamin B12 transporter activity"/>
    <property type="evidence" value="ECO:0007669"/>
    <property type="project" value="UniProtKB-UniRule"/>
</dbReference>
<dbReference type="GO" id="GO:0005886">
    <property type="term" value="C:plasma membrane"/>
    <property type="evidence" value="ECO:0007669"/>
    <property type="project" value="UniProtKB-SubCell"/>
</dbReference>
<evidence type="ECO:0000256" key="5">
    <source>
        <dbReference type="ARBA" id="ARBA00022573"/>
    </source>
</evidence>
<dbReference type="GO" id="GO:0009236">
    <property type="term" value="P:cobalamin biosynthetic process"/>
    <property type="evidence" value="ECO:0007669"/>
    <property type="project" value="UniProtKB-UniRule"/>
</dbReference>
<keyword evidence="4 9" id="KW-1003">Cell membrane</keyword>
<dbReference type="RefSeq" id="WP_194029508.1">
    <property type="nucleotide sequence ID" value="NZ_JADEWZ010000014.1"/>
</dbReference>
<dbReference type="PANTHER" id="PTHR34308:SF1">
    <property type="entry name" value="COBALAMIN BIOSYNTHESIS PROTEIN CBIB"/>
    <property type="match status" value="1"/>
</dbReference>
<evidence type="ECO:0000256" key="6">
    <source>
        <dbReference type="ARBA" id="ARBA00022692"/>
    </source>
</evidence>
<dbReference type="GO" id="GO:0048472">
    <property type="term" value="F:threonine-phosphate decarboxylase activity"/>
    <property type="evidence" value="ECO:0007669"/>
    <property type="project" value="InterPro"/>
</dbReference>
<feature type="transmembrane region" description="Helical" evidence="9">
    <location>
        <begin position="164"/>
        <end position="185"/>
    </location>
</feature>
<reference evidence="10" key="1">
    <citation type="submission" date="2020-10" db="EMBL/GenBank/DDBJ databases">
        <authorList>
            <person name="Castelo-Branco R."/>
            <person name="Eusebio N."/>
            <person name="Adriana R."/>
            <person name="Vieira A."/>
            <person name="Brugerolle De Fraissinette N."/>
            <person name="Rezende De Castro R."/>
            <person name="Schneider M.P."/>
            <person name="Vasconcelos V."/>
            <person name="Leao P.N."/>
        </authorList>
    </citation>
    <scope>NUCLEOTIDE SEQUENCE</scope>
    <source>
        <strain evidence="10">LEGE 07157</strain>
    </source>
</reference>
<comment type="subcellular location">
    <subcellularLocation>
        <location evidence="1 9">Cell membrane</location>
        <topology evidence="1 9">Multi-pass membrane protein</topology>
    </subcellularLocation>
</comment>
<evidence type="ECO:0000256" key="2">
    <source>
        <dbReference type="ARBA" id="ARBA00004953"/>
    </source>
</evidence>
<dbReference type="InterPro" id="IPR004485">
    <property type="entry name" value="Cobalamin_biosynth_CobD/CbiB"/>
</dbReference>
<organism evidence="10 11">
    <name type="scientific">Lusitaniella coriacea LEGE 07157</name>
    <dbReference type="NCBI Taxonomy" id="945747"/>
    <lineage>
        <taxon>Bacteria</taxon>
        <taxon>Bacillati</taxon>
        <taxon>Cyanobacteriota</taxon>
        <taxon>Cyanophyceae</taxon>
        <taxon>Spirulinales</taxon>
        <taxon>Lusitaniellaceae</taxon>
        <taxon>Lusitaniella</taxon>
    </lineage>
</organism>
<evidence type="ECO:0000313" key="10">
    <source>
        <dbReference type="EMBL" id="MBE9116414.1"/>
    </source>
</evidence>
<dbReference type="PANTHER" id="PTHR34308">
    <property type="entry name" value="COBALAMIN BIOSYNTHESIS PROTEIN CBIB"/>
    <property type="match status" value="1"/>
</dbReference>
<dbReference type="Proteomes" id="UP000654482">
    <property type="component" value="Unassembled WGS sequence"/>
</dbReference>
<keyword evidence="8 9" id="KW-0472">Membrane</keyword>
<dbReference type="UniPathway" id="UPA00148"/>
<evidence type="ECO:0000256" key="9">
    <source>
        <dbReference type="HAMAP-Rule" id="MF_00024"/>
    </source>
</evidence>
<comment type="caution">
    <text evidence="10">The sequence shown here is derived from an EMBL/GenBank/DDBJ whole genome shotgun (WGS) entry which is preliminary data.</text>
</comment>
<evidence type="ECO:0000256" key="1">
    <source>
        <dbReference type="ARBA" id="ARBA00004651"/>
    </source>
</evidence>
<evidence type="ECO:0000256" key="8">
    <source>
        <dbReference type="ARBA" id="ARBA00023136"/>
    </source>
</evidence>
<comment type="function">
    <text evidence="9">Converts cobyric acid to cobinamide by the addition of aminopropanol on the F carboxylic group.</text>
</comment>
<evidence type="ECO:0000313" key="11">
    <source>
        <dbReference type="Proteomes" id="UP000654482"/>
    </source>
</evidence>
<comment type="caution">
    <text evidence="9">Lacks conserved residue(s) required for the propagation of feature annotation.</text>
</comment>
<dbReference type="EMBL" id="JADEWZ010000014">
    <property type="protein sequence ID" value="MBE9116414.1"/>
    <property type="molecule type" value="Genomic_DNA"/>
</dbReference>
<dbReference type="Pfam" id="PF03186">
    <property type="entry name" value="CobD_Cbib"/>
    <property type="match status" value="1"/>
</dbReference>
<keyword evidence="11" id="KW-1185">Reference proteome</keyword>
<evidence type="ECO:0000256" key="3">
    <source>
        <dbReference type="ARBA" id="ARBA00006263"/>
    </source>
</evidence>
<keyword evidence="6 9" id="KW-0812">Transmembrane</keyword>
<name>A0A8J7DWK2_9CYAN</name>
<evidence type="ECO:0000256" key="7">
    <source>
        <dbReference type="ARBA" id="ARBA00022989"/>
    </source>
</evidence>
<keyword evidence="5 9" id="KW-0169">Cobalamin biosynthesis</keyword>
<accession>A0A8J7DWK2</accession>
<proteinExistence type="inferred from homology"/>
<feature type="transmembrane region" description="Helical" evidence="9">
    <location>
        <begin position="82"/>
        <end position="101"/>
    </location>
</feature>
<sequence>MEATIGSAILVLAAILDYWIGDPWGWLHPVQVMGWIISRYSDWVLEHFRGQRMRRIAGVLLGVGLILGSGLVGMGWIRGLSWIHPVLGAIAAIILLASCFAGRSLRRAAEDVLAPLEAGNLEGARSRLSQYVGRETQNLSESEILRAVLETVAENAIDGVTAPLFYGILGLLLFGSSGVALALAYKAASTLDSMVGYKTEPFADLGWFSAQLEDVLTLLPCRITVCAIALFSGKPRYVFQLCRRDASKDPSPNSGWSECAYAAALGVQLGGENVYGGIVKEKPRLGEPQKPITREVVEEALGLTRACVLLGLGVGIALSLICI</sequence>
<comment type="similarity">
    <text evidence="3 9">Belongs to the CobD/CbiB family.</text>
</comment>
<dbReference type="HAMAP" id="MF_00024">
    <property type="entry name" value="CobD_CbiB"/>
    <property type="match status" value="1"/>
</dbReference>